<reference evidence="1 2" key="1">
    <citation type="journal article" date="2019" name="Int. J. Syst. Evol. Microbiol.">
        <title>The Global Catalogue of Microorganisms (GCM) 10K type strain sequencing project: providing services to taxonomists for standard genome sequencing and annotation.</title>
        <authorList>
            <consortium name="The Broad Institute Genomics Platform"/>
            <consortium name="The Broad Institute Genome Sequencing Center for Infectious Disease"/>
            <person name="Wu L."/>
            <person name="Ma J."/>
        </authorList>
    </citation>
    <scope>NUCLEOTIDE SEQUENCE [LARGE SCALE GENOMIC DNA]</scope>
    <source>
        <strain evidence="1 2">JCM 8201</strain>
    </source>
</reference>
<sequence length="342" mass="37711">MPEPAELGQGEETRDPRLGRVLREAATPGLLAALAERLAPTDLQTLLLAVFRRRAAAITAGRLLQQYESSRFTTPSPLAPLDLARLEVLAHERLAEHGFTGVELSPLAPLGTNSAIATVDQNKVVTTVRNTEAIADPTNVLALECAVRRRRLLRADTRSRHRVRLGATHRVIRAQAFPAPDMAAHFKLLALCTAGRDEGSFDFETQTLTEQIHLHLDVLERSRRTGRQDHERPTVRVTVTDLTGHQHAALSTRVLEPLGQAHPDTVFAFDHERPTGRGYYTGACFEIRATTPEGDDLDIADGGFTTWTADLLSNAKERLLISGLGIERLCARFPHDPHRPTK</sequence>
<organism evidence="1 2">
    <name type="scientific">Actinocorallia aurantiaca</name>
    <dbReference type="NCBI Taxonomy" id="46204"/>
    <lineage>
        <taxon>Bacteria</taxon>
        <taxon>Bacillati</taxon>
        <taxon>Actinomycetota</taxon>
        <taxon>Actinomycetes</taxon>
        <taxon>Streptosporangiales</taxon>
        <taxon>Thermomonosporaceae</taxon>
        <taxon>Actinocorallia</taxon>
    </lineage>
</organism>
<protein>
    <recommendedName>
        <fullName evidence="3">WYL domain-containing protein</fullName>
    </recommendedName>
</protein>
<comment type="caution">
    <text evidence="1">The sequence shown here is derived from an EMBL/GenBank/DDBJ whole genome shotgun (WGS) entry which is preliminary data.</text>
</comment>
<gene>
    <name evidence="1" type="ORF">GCM10010439_40460</name>
</gene>
<evidence type="ECO:0000313" key="2">
    <source>
        <dbReference type="Proteomes" id="UP001501842"/>
    </source>
</evidence>
<dbReference type="RefSeq" id="WP_344452101.1">
    <property type="nucleotide sequence ID" value="NZ_BAAATZ010000015.1"/>
</dbReference>
<keyword evidence="2" id="KW-1185">Reference proteome</keyword>
<dbReference type="Proteomes" id="UP001501842">
    <property type="component" value="Unassembled WGS sequence"/>
</dbReference>
<proteinExistence type="predicted"/>
<accession>A0ABN3UD17</accession>
<dbReference type="EMBL" id="BAAATZ010000015">
    <property type="protein sequence ID" value="GAA2729589.1"/>
    <property type="molecule type" value="Genomic_DNA"/>
</dbReference>
<name>A0ABN3UD17_9ACTN</name>
<evidence type="ECO:0000313" key="1">
    <source>
        <dbReference type="EMBL" id="GAA2729589.1"/>
    </source>
</evidence>
<evidence type="ECO:0008006" key="3">
    <source>
        <dbReference type="Google" id="ProtNLM"/>
    </source>
</evidence>